<evidence type="ECO:0000313" key="1">
    <source>
        <dbReference type="EMBL" id="SUN13147.1"/>
    </source>
</evidence>
<accession>A0A8B4R9N1</accession>
<sequence>MKKYIAIEIENTKEFEELYDDYLKKAFELREAVQKLEQFQFTGILNNN</sequence>
<organism evidence="1 2">
    <name type="scientific">Streptococcus agalactiae</name>
    <dbReference type="NCBI Taxonomy" id="1311"/>
    <lineage>
        <taxon>Bacteria</taxon>
        <taxon>Bacillati</taxon>
        <taxon>Bacillota</taxon>
        <taxon>Bacilli</taxon>
        <taxon>Lactobacillales</taxon>
        <taxon>Streptococcaceae</taxon>
        <taxon>Streptococcus</taxon>
    </lineage>
</organism>
<comment type="caution">
    <text evidence="1">The sequence shown here is derived from an EMBL/GenBank/DDBJ whole genome shotgun (WGS) entry which is preliminary data.</text>
</comment>
<dbReference type="AlphaFoldDB" id="A0A8B4R9N1"/>
<protein>
    <submittedName>
        <fullName evidence="1">Uncharacterized protein</fullName>
    </submittedName>
</protein>
<evidence type="ECO:0000313" key="2">
    <source>
        <dbReference type="Proteomes" id="UP000254076"/>
    </source>
</evidence>
<reference evidence="1 2" key="1">
    <citation type="submission" date="2018-06" db="EMBL/GenBank/DDBJ databases">
        <authorList>
            <consortium name="Pathogen Informatics"/>
            <person name="Doyle S."/>
        </authorList>
    </citation>
    <scope>NUCLEOTIDE SEQUENCE [LARGE SCALE GENOMIC DNA]</scope>
    <source>
        <strain evidence="1 2">NCTC8185</strain>
    </source>
</reference>
<dbReference type="Proteomes" id="UP000254076">
    <property type="component" value="Unassembled WGS sequence"/>
</dbReference>
<dbReference type="RefSeq" id="WP_000759858.1">
    <property type="nucleotide sequence ID" value="NZ_UHEQ01000004.1"/>
</dbReference>
<proteinExistence type="predicted"/>
<gene>
    <name evidence="1" type="ORF">NCTC8185_00298</name>
</gene>
<name>A0A8B4R9N1_STRAG</name>
<dbReference type="EMBL" id="UHEQ01000004">
    <property type="protein sequence ID" value="SUN13147.1"/>
    <property type="molecule type" value="Genomic_DNA"/>
</dbReference>